<evidence type="ECO:0000259" key="3">
    <source>
        <dbReference type="Pfam" id="PF07883"/>
    </source>
</evidence>
<dbReference type="Gene3D" id="2.60.120.10">
    <property type="entry name" value="Jelly Rolls"/>
    <property type="match status" value="1"/>
</dbReference>
<organism evidence="4">
    <name type="scientific">uncultured Sphingopyxis sp</name>
    <dbReference type="NCBI Taxonomy" id="310581"/>
    <lineage>
        <taxon>Bacteria</taxon>
        <taxon>Pseudomonadati</taxon>
        <taxon>Pseudomonadota</taxon>
        <taxon>Alphaproteobacteria</taxon>
        <taxon>Sphingomonadales</taxon>
        <taxon>Sphingomonadaceae</taxon>
        <taxon>Sphingopyxis</taxon>
        <taxon>environmental samples</taxon>
    </lineage>
</organism>
<dbReference type="PANTHER" id="PTHR41517">
    <property type="entry name" value="1,2-DIOXYGENASE PROTEIN-RELATED"/>
    <property type="match status" value="1"/>
</dbReference>
<protein>
    <submittedName>
        <fullName evidence="4">Gentisate 1,2-dioxygenase</fullName>
    </submittedName>
</protein>
<dbReference type="InterPro" id="IPR011051">
    <property type="entry name" value="RmlC_Cupin_sf"/>
</dbReference>
<feature type="domain" description="Cupin type-2" evidence="3">
    <location>
        <begin position="263"/>
        <end position="331"/>
    </location>
</feature>
<accession>A0A1Y5PP74</accession>
<proteinExistence type="predicted"/>
<dbReference type="SUPFAM" id="SSF51182">
    <property type="entry name" value="RmlC-like cupins"/>
    <property type="match status" value="1"/>
</dbReference>
<dbReference type="EMBL" id="LT598653">
    <property type="protein sequence ID" value="SBV31770.1"/>
    <property type="molecule type" value="Genomic_DNA"/>
</dbReference>
<dbReference type="Pfam" id="PF07883">
    <property type="entry name" value="Cupin_2"/>
    <property type="match status" value="2"/>
</dbReference>
<name>A0A1Y5PP74_9SPHN</name>
<reference evidence="4" key="1">
    <citation type="submission" date="2016-03" db="EMBL/GenBank/DDBJ databases">
        <authorList>
            <person name="Ploux O."/>
        </authorList>
    </citation>
    <scope>NUCLEOTIDE SEQUENCE</scope>
    <source>
        <strain evidence="4">UC10</strain>
    </source>
</reference>
<dbReference type="KEGG" id="sphu:SPPYR_0650"/>
<dbReference type="CDD" id="cd06992">
    <property type="entry name" value="cupin_GDO-like_C"/>
    <property type="match status" value="1"/>
</dbReference>
<dbReference type="InterPro" id="IPR013096">
    <property type="entry name" value="Cupin_2"/>
</dbReference>
<gene>
    <name evidence="4" type="ORF">SPPYR_0650</name>
</gene>
<dbReference type="GO" id="GO:0051213">
    <property type="term" value="F:dioxygenase activity"/>
    <property type="evidence" value="ECO:0007669"/>
    <property type="project" value="UniProtKB-KW"/>
</dbReference>
<sequence length="348" mass="38576">MVEARMSDAAERRALAEELARYNTRVAQPDDPPLFTRAPKPAMVPLHWKAADIERLLSRIGANLKLESGGQRRTLRLTNPGLPYGTTTTLWCSIQYILPGEIATAHRHTATALRFIMTGDGAHTTVDGERYAMRKGDLVLTPSLAWHDHEHRGDEPMIWLDVLDISLVRALDATMFEPGTSELQTTAPVAERSMLEYGSGLMRPLGRRGSFPAAPVPVYSWTRALEVLERAASLDPDPYHDTAFEYRDPVTGGHALSTIGTVLQRLRPGMRGQMHRNTGTSVFYVVRGHGRIEIESQAFDWGPGDFVAIPSWHAHAIGNASTADDAILFHVNDRPALEKLGLFHESFD</sequence>
<dbReference type="InterPro" id="IPR047183">
    <property type="entry name" value="GDO-like"/>
</dbReference>
<feature type="domain" description="Cupin type-2" evidence="3">
    <location>
        <begin position="95"/>
        <end position="162"/>
    </location>
</feature>
<evidence type="ECO:0000256" key="2">
    <source>
        <dbReference type="ARBA" id="ARBA00023002"/>
    </source>
</evidence>
<evidence type="ECO:0000313" key="4">
    <source>
        <dbReference type="EMBL" id="SBV31770.1"/>
    </source>
</evidence>
<evidence type="ECO:0000256" key="1">
    <source>
        <dbReference type="ARBA" id="ARBA00022964"/>
    </source>
</evidence>
<keyword evidence="1 4" id="KW-0223">Dioxygenase</keyword>
<dbReference type="PANTHER" id="PTHR41517:SF1">
    <property type="entry name" value="CUPIN"/>
    <property type="match status" value="1"/>
</dbReference>
<dbReference type="InterPro" id="IPR014710">
    <property type="entry name" value="RmlC-like_jellyroll"/>
</dbReference>
<dbReference type="AlphaFoldDB" id="A0A1Y5PP74"/>
<dbReference type="CDD" id="cd02216">
    <property type="entry name" value="cupin_GDO-like_N"/>
    <property type="match status" value="1"/>
</dbReference>
<keyword evidence="2" id="KW-0560">Oxidoreductase</keyword>